<name>A0A6P6Y1N8_DERPT</name>
<dbReference type="Proteomes" id="UP000515146">
    <property type="component" value="Unplaced"/>
</dbReference>
<gene>
    <name evidence="4" type="primary">LOC113793209</name>
</gene>
<evidence type="ECO:0000256" key="1">
    <source>
        <dbReference type="SAM" id="Coils"/>
    </source>
</evidence>
<keyword evidence="1" id="KW-0175">Coiled coil</keyword>
<evidence type="ECO:0000313" key="4">
    <source>
        <dbReference type="RefSeq" id="XP_027199001.1"/>
    </source>
</evidence>
<accession>A0A6P6Y1N8</accession>
<keyword evidence="3" id="KW-1185">Reference proteome</keyword>
<organism evidence="3 4">
    <name type="scientific">Dermatophagoides pteronyssinus</name>
    <name type="common">European house dust mite</name>
    <dbReference type="NCBI Taxonomy" id="6956"/>
    <lineage>
        <taxon>Eukaryota</taxon>
        <taxon>Metazoa</taxon>
        <taxon>Ecdysozoa</taxon>
        <taxon>Arthropoda</taxon>
        <taxon>Chelicerata</taxon>
        <taxon>Arachnida</taxon>
        <taxon>Acari</taxon>
        <taxon>Acariformes</taxon>
        <taxon>Sarcoptiformes</taxon>
        <taxon>Astigmata</taxon>
        <taxon>Psoroptidia</taxon>
        <taxon>Analgoidea</taxon>
        <taxon>Pyroglyphidae</taxon>
        <taxon>Dermatophagoidinae</taxon>
        <taxon>Dermatophagoides</taxon>
    </lineage>
</organism>
<dbReference type="KEGG" id="dpte:113793209"/>
<reference evidence="4" key="1">
    <citation type="submission" date="2025-08" db="UniProtKB">
        <authorList>
            <consortium name="RefSeq"/>
        </authorList>
    </citation>
    <scope>IDENTIFICATION</scope>
    <source>
        <strain evidence="4">Airmid</strain>
    </source>
</reference>
<dbReference type="RefSeq" id="XP_027199001.1">
    <property type="nucleotide sequence ID" value="XM_027343200.1"/>
</dbReference>
<feature type="compositionally biased region" description="Polar residues" evidence="2">
    <location>
        <begin position="7"/>
        <end position="17"/>
    </location>
</feature>
<evidence type="ECO:0000256" key="2">
    <source>
        <dbReference type="SAM" id="MobiDB-lite"/>
    </source>
</evidence>
<feature type="region of interest" description="Disordered" evidence="2">
    <location>
        <begin position="1"/>
        <end position="39"/>
    </location>
</feature>
<dbReference type="InParanoid" id="A0A6P6Y1N8"/>
<evidence type="ECO:0000313" key="3">
    <source>
        <dbReference type="Proteomes" id="UP000515146"/>
    </source>
</evidence>
<sequence length="524" mass="60709">MIEDQQEINNNSLNSPKHSNEIVLSSSSSSSTSSTSANNGIVSNNNKSLFHIDSSHHLDDETVLNDWIELSDENVRIKKQYEKLRCEYNDLEFRFESVMTEKSTLNQLLQQQAEQLWDLKKTLNNSIDLNEYERLRQDLEHSNGECRELVIQNKILCRNLVGKESELQRLQTIVDELGEQNTVLREQIMLNGENREMTTKLLCDIESMQTKISEYLISITDLSDENQELRRLLDEQYNHRNHDLNRNLNQSSTTLTSHCPSYIEVMGTPPQPLRQNNAVQFRSNNPLSSNSQINNCANDKLSVYNRCSYSILNLNQLPRSSFDSKQQRSSSSKVETMADVIIDDLGQQMDQMKSEIVRLESENEKLRAELEQRQQLIDSDNDDDEMDKQSESTDYSKPQPMALITHSPLIEDRSVQTDPIALTIESKKFIRCPLDHTHNGINIDNVEQHNGAKQNHRRHRFSALASLVKSKSSHHHHYHSNHFHPIIKQQSTIINSSTTQISLIKSRKQQQQKKKRKRRLFCLF</sequence>
<feature type="region of interest" description="Disordered" evidence="2">
    <location>
        <begin position="374"/>
        <end position="399"/>
    </location>
</feature>
<feature type="coiled-coil region" evidence="1">
    <location>
        <begin position="132"/>
        <end position="187"/>
    </location>
</feature>
<dbReference type="OrthoDB" id="6506648at2759"/>
<proteinExistence type="predicted"/>
<dbReference type="OMA" id="INNCAND"/>
<protein>
    <submittedName>
        <fullName evidence="4">Probable WRKY transcription factor protein 1</fullName>
    </submittedName>
</protein>
<dbReference type="AlphaFoldDB" id="A0A6P6Y1N8"/>
<feature type="compositionally biased region" description="Low complexity" evidence="2">
    <location>
        <begin position="25"/>
        <end position="36"/>
    </location>
</feature>